<evidence type="ECO:0000313" key="2">
    <source>
        <dbReference type="EMBL" id="MFC4532918.1"/>
    </source>
</evidence>
<dbReference type="Pfam" id="PF00459">
    <property type="entry name" value="Inositol_P"/>
    <property type="match status" value="1"/>
</dbReference>
<dbReference type="RefSeq" id="WP_380841850.1">
    <property type="nucleotide sequence ID" value="NZ_JBHSFP010000012.1"/>
</dbReference>
<evidence type="ECO:0000313" key="3">
    <source>
        <dbReference type="Proteomes" id="UP001596004"/>
    </source>
</evidence>
<dbReference type="EMBL" id="JBHSFP010000012">
    <property type="protein sequence ID" value="MFC4532918.1"/>
    <property type="molecule type" value="Genomic_DNA"/>
</dbReference>
<dbReference type="PANTHER" id="PTHR20854">
    <property type="entry name" value="INOSITOL MONOPHOSPHATASE"/>
    <property type="match status" value="1"/>
</dbReference>
<dbReference type="InterPro" id="IPR000760">
    <property type="entry name" value="Inositol_monophosphatase-like"/>
</dbReference>
<sequence length="269" mass="28617">MDLDHARRVAVEAAEAAGTLLRERAPGGFGVRAKEGGDLVTDLDLAAEKLLLDRIRAAFPEHRVVAEESGVSGDSAAAWTWFVDPLDGTNNLAIGLPLYVVGLALCHQGLPRLGVVHDPVGRQTWSAVRGRGALGPRGPVPLPRRPRGPHGPVIAWTQGHDVSRDDPAVRSLKAALDVRARRVLQLWAPLLGWVLLARGDIDAVVGYRAEAVDLPGGLLIAQEAGLCVRGFDGELFDGHTGLPARRRNFVAACPELVDDLLGLVTAATR</sequence>
<feature type="region of interest" description="Disordered" evidence="1">
    <location>
        <begin position="136"/>
        <end position="158"/>
    </location>
</feature>
<proteinExistence type="predicted"/>
<accession>A0ABV9CIT4</accession>
<dbReference type="PANTHER" id="PTHR20854:SF4">
    <property type="entry name" value="INOSITOL-1-MONOPHOSPHATASE-RELATED"/>
    <property type="match status" value="1"/>
</dbReference>
<organism evidence="2 3">
    <name type="scientific">Sphaerisporangium dianthi</name>
    <dbReference type="NCBI Taxonomy" id="1436120"/>
    <lineage>
        <taxon>Bacteria</taxon>
        <taxon>Bacillati</taxon>
        <taxon>Actinomycetota</taxon>
        <taxon>Actinomycetes</taxon>
        <taxon>Streptosporangiales</taxon>
        <taxon>Streptosporangiaceae</taxon>
        <taxon>Sphaerisporangium</taxon>
    </lineage>
</organism>
<dbReference type="PRINTS" id="PR00377">
    <property type="entry name" value="IMPHPHTASES"/>
</dbReference>
<keyword evidence="3" id="KW-1185">Reference proteome</keyword>
<dbReference type="Gene3D" id="3.40.190.80">
    <property type="match status" value="1"/>
</dbReference>
<dbReference type="CDD" id="cd01637">
    <property type="entry name" value="IMPase_like"/>
    <property type="match status" value="1"/>
</dbReference>
<dbReference type="Proteomes" id="UP001596004">
    <property type="component" value="Unassembled WGS sequence"/>
</dbReference>
<comment type="caution">
    <text evidence="2">The sequence shown here is derived from an EMBL/GenBank/DDBJ whole genome shotgun (WGS) entry which is preliminary data.</text>
</comment>
<evidence type="ECO:0000256" key="1">
    <source>
        <dbReference type="SAM" id="MobiDB-lite"/>
    </source>
</evidence>
<dbReference type="Gene3D" id="3.30.540.10">
    <property type="entry name" value="Fructose-1,6-Bisphosphatase, subunit A, domain 1"/>
    <property type="match status" value="1"/>
</dbReference>
<protein>
    <submittedName>
        <fullName evidence="2">Inositol monophosphatase family protein</fullName>
    </submittedName>
</protein>
<dbReference type="SUPFAM" id="SSF56655">
    <property type="entry name" value="Carbohydrate phosphatase"/>
    <property type="match status" value="1"/>
</dbReference>
<gene>
    <name evidence="2" type="ORF">ACFO60_19250</name>
</gene>
<name>A0ABV9CIT4_9ACTN</name>
<reference evidence="3" key="1">
    <citation type="journal article" date="2019" name="Int. J. Syst. Evol. Microbiol.">
        <title>The Global Catalogue of Microorganisms (GCM) 10K type strain sequencing project: providing services to taxonomists for standard genome sequencing and annotation.</title>
        <authorList>
            <consortium name="The Broad Institute Genomics Platform"/>
            <consortium name="The Broad Institute Genome Sequencing Center for Infectious Disease"/>
            <person name="Wu L."/>
            <person name="Ma J."/>
        </authorList>
    </citation>
    <scope>NUCLEOTIDE SEQUENCE [LARGE SCALE GENOMIC DNA]</scope>
    <source>
        <strain evidence="3">CGMCC 4.7132</strain>
    </source>
</reference>